<gene>
    <name evidence="3" type="ORF">PQU95_04730</name>
</gene>
<keyword evidence="1" id="KW-0732">Signal</keyword>
<dbReference type="InterPro" id="IPR027372">
    <property type="entry name" value="Phytase-like_dom"/>
</dbReference>
<evidence type="ECO:0000256" key="1">
    <source>
        <dbReference type="SAM" id="SignalP"/>
    </source>
</evidence>
<dbReference type="Proteomes" id="UP001219956">
    <property type="component" value="Unassembled WGS sequence"/>
</dbReference>
<feature type="signal peptide" evidence="1">
    <location>
        <begin position="1"/>
        <end position="18"/>
    </location>
</feature>
<accession>A0ABT5IVJ2</accession>
<proteinExistence type="predicted"/>
<evidence type="ECO:0000259" key="2">
    <source>
        <dbReference type="Pfam" id="PF13449"/>
    </source>
</evidence>
<protein>
    <submittedName>
        <fullName evidence="3">Esterase-like activity of phytase family protein</fullName>
    </submittedName>
</protein>
<keyword evidence="4" id="KW-1185">Reference proteome</keyword>
<dbReference type="RefSeq" id="WP_272750922.1">
    <property type="nucleotide sequence ID" value="NZ_JAQQLF010000005.1"/>
</dbReference>
<dbReference type="InterPro" id="IPR011042">
    <property type="entry name" value="6-blade_b-propeller_TolB-like"/>
</dbReference>
<dbReference type="Gene3D" id="2.120.10.30">
    <property type="entry name" value="TolB, C-terminal domain"/>
    <property type="match status" value="1"/>
</dbReference>
<reference evidence="3 4" key="1">
    <citation type="submission" date="2023-01" db="EMBL/GenBank/DDBJ databases">
        <title>Novel species of the genus Vogesella isolated from rivers.</title>
        <authorList>
            <person name="Lu H."/>
        </authorList>
    </citation>
    <scope>NUCLEOTIDE SEQUENCE [LARGE SCALE GENOMIC DNA]</scope>
    <source>
        <strain evidence="3 4">DC21W</strain>
    </source>
</reference>
<dbReference type="Pfam" id="PF13449">
    <property type="entry name" value="Phytase-like"/>
    <property type="match status" value="1"/>
</dbReference>
<comment type="caution">
    <text evidence="3">The sequence shown here is derived from an EMBL/GenBank/DDBJ whole genome shotgun (WGS) entry which is preliminary data.</text>
</comment>
<dbReference type="PANTHER" id="PTHR37957">
    <property type="entry name" value="BLR7070 PROTEIN"/>
    <property type="match status" value="1"/>
</dbReference>
<feature type="chain" id="PRO_5045564409" evidence="1">
    <location>
        <begin position="19"/>
        <end position="457"/>
    </location>
</feature>
<dbReference type="SUPFAM" id="SSF101898">
    <property type="entry name" value="NHL repeat"/>
    <property type="match status" value="1"/>
</dbReference>
<evidence type="ECO:0000313" key="4">
    <source>
        <dbReference type="Proteomes" id="UP001219956"/>
    </source>
</evidence>
<evidence type="ECO:0000313" key="3">
    <source>
        <dbReference type="EMBL" id="MDC7716522.1"/>
    </source>
</evidence>
<dbReference type="EMBL" id="JAQQLF010000005">
    <property type="protein sequence ID" value="MDC7716522.1"/>
    <property type="molecule type" value="Genomic_DNA"/>
</dbReference>
<organism evidence="3 4">
    <name type="scientific">Vogesella aquatica</name>
    <dbReference type="NCBI Taxonomy" id="2984206"/>
    <lineage>
        <taxon>Bacteria</taxon>
        <taxon>Pseudomonadati</taxon>
        <taxon>Pseudomonadota</taxon>
        <taxon>Betaproteobacteria</taxon>
        <taxon>Neisseriales</taxon>
        <taxon>Chromobacteriaceae</taxon>
        <taxon>Vogesella</taxon>
    </lineage>
</organism>
<feature type="domain" description="Phytase-like" evidence="2">
    <location>
        <begin position="80"/>
        <end position="396"/>
    </location>
</feature>
<name>A0ABT5IVJ2_9NEIS</name>
<sequence length="457" mass="48133">MKRLLLPLLLGAALPALAEPFTLLETREPNIAALERYEVATPMVPYAGAAKAAFPQGLPLAVGSGLRFKGYEKATSALEFWSLTDRGPNVDSPDVADGKGKRASKVFAVPDYTPTITQLRVSLAEKAEVTKTLPLKQNGKPISGRPIAPGQVGASGELGLGEQLAALAYDASGLDPEGIDVDAAGNLWIVDEYGPFIVKVDGKSGEILQRYAPGQGLPAELAARQPNRGFEGVAVTPAGKVVAIVQSTLDVDGKTRNDALFTRIVELDPKTGAVRQFAYPVSAHFKKTGDMKLGDIVALSDTQFAVIEQGKDKDKRMHNDIVLLDLAAATDISGKQLADGRALEYGDAAALAAAGVQPVRKKTAIDLRALGWTAEKSEGLALVDGSTLAVINDNDFGVASELRGSSLKLDELRVADGKLVDKQGRAQAGASLGVAANGESTQLWLITLQKPLKELLQ</sequence>
<dbReference type="PANTHER" id="PTHR37957:SF1">
    <property type="entry name" value="PHYTASE-LIKE DOMAIN-CONTAINING PROTEIN"/>
    <property type="match status" value="1"/>
</dbReference>